<dbReference type="AlphaFoldDB" id="A0AAV7PWR3"/>
<reference evidence="2" key="1">
    <citation type="journal article" date="2022" name="bioRxiv">
        <title>Sequencing and chromosome-scale assembly of the giantPleurodeles waltlgenome.</title>
        <authorList>
            <person name="Brown T."/>
            <person name="Elewa A."/>
            <person name="Iarovenko S."/>
            <person name="Subramanian E."/>
            <person name="Araus A.J."/>
            <person name="Petzold A."/>
            <person name="Susuki M."/>
            <person name="Suzuki K.-i.T."/>
            <person name="Hayashi T."/>
            <person name="Toyoda A."/>
            <person name="Oliveira C."/>
            <person name="Osipova E."/>
            <person name="Leigh N.D."/>
            <person name="Simon A."/>
            <person name="Yun M.H."/>
        </authorList>
    </citation>
    <scope>NUCLEOTIDE SEQUENCE</scope>
    <source>
        <strain evidence="2">20211129_DDA</strain>
        <tissue evidence="2">Liver</tissue>
    </source>
</reference>
<keyword evidence="3" id="KW-1185">Reference proteome</keyword>
<feature type="compositionally biased region" description="Basic and acidic residues" evidence="1">
    <location>
        <begin position="69"/>
        <end position="78"/>
    </location>
</feature>
<accession>A0AAV7PWR3</accession>
<dbReference type="Proteomes" id="UP001066276">
    <property type="component" value="Chromosome 7"/>
</dbReference>
<protein>
    <submittedName>
        <fullName evidence="2">Uncharacterized protein</fullName>
    </submittedName>
</protein>
<feature type="region of interest" description="Disordered" evidence="1">
    <location>
        <begin position="39"/>
        <end position="78"/>
    </location>
</feature>
<sequence length="105" mass="10976">MDLVQGEAQKTLRPARNASDGVAAAIRACSPLRRVRSARAQVRSGRQGGHGASEGAERDGRGAHVGSSRCEDTPRKTWHVERELQAGIRAGGARAGDPSTAFSSA</sequence>
<comment type="caution">
    <text evidence="2">The sequence shown here is derived from an EMBL/GenBank/DDBJ whole genome shotgun (WGS) entry which is preliminary data.</text>
</comment>
<evidence type="ECO:0000313" key="2">
    <source>
        <dbReference type="EMBL" id="KAJ1131425.1"/>
    </source>
</evidence>
<organism evidence="2 3">
    <name type="scientific">Pleurodeles waltl</name>
    <name type="common">Iberian ribbed newt</name>
    <dbReference type="NCBI Taxonomy" id="8319"/>
    <lineage>
        <taxon>Eukaryota</taxon>
        <taxon>Metazoa</taxon>
        <taxon>Chordata</taxon>
        <taxon>Craniata</taxon>
        <taxon>Vertebrata</taxon>
        <taxon>Euteleostomi</taxon>
        <taxon>Amphibia</taxon>
        <taxon>Batrachia</taxon>
        <taxon>Caudata</taxon>
        <taxon>Salamandroidea</taxon>
        <taxon>Salamandridae</taxon>
        <taxon>Pleurodelinae</taxon>
        <taxon>Pleurodeles</taxon>
    </lineage>
</organism>
<proteinExistence type="predicted"/>
<gene>
    <name evidence="2" type="ORF">NDU88_009762</name>
</gene>
<feature type="region of interest" description="Disordered" evidence="1">
    <location>
        <begin position="1"/>
        <end position="21"/>
    </location>
</feature>
<evidence type="ECO:0000313" key="3">
    <source>
        <dbReference type="Proteomes" id="UP001066276"/>
    </source>
</evidence>
<dbReference type="EMBL" id="JANPWB010000011">
    <property type="protein sequence ID" value="KAJ1131425.1"/>
    <property type="molecule type" value="Genomic_DNA"/>
</dbReference>
<evidence type="ECO:0000256" key="1">
    <source>
        <dbReference type="SAM" id="MobiDB-lite"/>
    </source>
</evidence>
<name>A0AAV7PWR3_PLEWA</name>